<keyword evidence="3" id="KW-1185">Reference proteome</keyword>
<proteinExistence type="predicted"/>
<reference evidence="2 3" key="1">
    <citation type="submission" date="2019-02" db="EMBL/GenBank/DDBJ databases">
        <title>Sequencing the genomes of 1000 actinobacteria strains.</title>
        <authorList>
            <person name="Klenk H.-P."/>
        </authorList>
    </citation>
    <scope>NUCLEOTIDE SEQUENCE [LARGE SCALE GENOMIC DNA]</scope>
    <source>
        <strain evidence="2 3">DSM 16932</strain>
    </source>
</reference>
<dbReference type="RefSeq" id="WP_130411967.1">
    <property type="nucleotide sequence ID" value="NZ_SGWX01000001.1"/>
</dbReference>
<evidence type="ECO:0000313" key="3">
    <source>
        <dbReference type="Proteomes" id="UP000293852"/>
    </source>
</evidence>
<dbReference type="OrthoDB" id="5126237at2"/>
<evidence type="ECO:0000313" key="2">
    <source>
        <dbReference type="EMBL" id="RZS60221.1"/>
    </source>
</evidence>
<keyword evidence="1" id="KW-1133">Transmembrane helix</keyword>
<dbReference type="Proteomes" id="UP000293852">
    <property type="component" value="Unassembled WGS sequence"/>
</dbReference>
<comment type="caution">
    <text evidence="2">The sequence shown here is derived from an EMBL/GenBank/DDBJ whole genome shotgun (WGS) entry which is preliminary data.</text>
</comment>
<dbReference type="AlphaFoldDB" id="A0A4Q7LZI8"/>
<gene>
    <name evidence="2" type="ORF">EV386_0473</name>
</gene>
<keyword evidence="1" id="KW-0472">Membrane</keyword>
<dbReference type="EMBL" id="SGWX01000001">
    <property type="protein sequence ID" value="RZS60221.1"/>
    <property type="molecule type" value="Genomic_DNA"/>
</dbReference>
<feature type="transmembrane region" description="Helical" evidence="1">
    <location>
        <begin position="37"/>
        <end position="56"/>
    </location>
</feature>
<evidence type="ECO:0000256" key="1">
    <source>
        <dbReference type="SAM" id="Phobius"/>
    </source>
</evidence>
<name>A0A4Q7LZI8_9MICO</name>
<keyword evidence="1" id="KW-0812">Transmembrane</keyword>
<organism evidence="2 3">
    <name type="scientific">Xylanimonas ulmi</name>
    <dbReference type="NCBI Taxonomy" id="228973"/>
    <lineage>
        <taxon>Bacteria</taxon>
        <taxon>Bacillati</taxon>
        <taxon>Actinomycetota</taxon>
        <taxon>Actinomycetes</taxon>
        <taxon>Micrococcales</taxon>
        <taxon>Promicromonosporaceae</taxon>
        <taxon>Xylanimonas</taxon>
    </lineage>
</organism>
<protein>
    <submittedName>
        <fullName evidence="2">Uncharacterized protein</fullName>
    </submittedName>
</protein>
<accession>A0A4Q7LZI8</accession>
<sequence length="202" mass="20169">MDARQERMLRAALTAGVSTVATTLAHALAGGHVAPPPVLALVLAFSTLGAFMLGGARVTLRGRVLSVAASQALLHVAFTASAGAHALRGAGDPAAHAHHAGVAGSLVVAAKPAAAHAAAMPWLHVVAGALTVAALQSGTHALRSLARAVRLGVGVALRLATAPALVVARRPRVVPARCPRPRVLVRGTTVSRRGPPALAPAV</sequence>